<reference evidence="2" key="2">
    <citation type="submission" date="2007-04" db="EMBL/GenBank/DDBJ databases">
        <title>The genome of the human body louse.</title>
        <authorList>
            <consortium name="The Human Body Louse Genome Consortium"/>
            <person name="Kirkness E."/>
            <person name="Walenz B."/>
            <person name="Hass B."/>
            <person name="Bruggner R."/>
            <person name="Strausberg R."/>
        </authorList>
    </citation>
    <scope>NUCLEOTIDE SEQUENCE</scope>
    <source>
        <strain evidence="2">USDA</strain>
    </source>
</reference>
<dbReference type="SMART" id="SM00696">
    <property type="entry name" value="DM9"/>
    <property type="match status" value="1"/>
</dbReference>
<dbReference type="CTD" id="8234254"/>
<dbReference type="KEGG" id="phu:Phum_PHUM136790"/>
<organism>
    <name type="scientific">Pediculus humanus subsp. corporis</name>
    <name type="common">Body louse</name>
    <dbReference type="NCBI Taxonomy" id="121224"/>
    <lineage>
        <taxon>Eukaryota</taxon>
        <taxon>Metazoa</taxon>
        <taxon>Ecdysozoa</taxon>
        <taxon>Arthropoda</taxon>
        <taxon>Hexapoda</taxon>
        <taxon>Insecta</taxon>
        <taxon>Pterygota</taxon>
        <taxon>Neoptera</taxon>
        <taxon>Paraneoptera</taxon>
        <taxon>Psocodea</taxon>
        <taxon>Troctomorpha</taxon>
        <taxon>Phthiraptera</taxon>
        <taxon>Anoplura</taxon>
        <taxon>Pediculidae</taxon>
        <taxon>Pediculus</taxon>
    </lineage>
</organism>
<reference evidence="3" key="3">
    <citation type="submission" date="2020-05" db="UniProtKB">
        <authorList>
            <consortium name="EnsemblMetazoa"/>
        </authorList>
    </citation>
    <scope>IDENTIFICATION</scope>
    <source>
        <strain evidence="3">USDA</strain>
    </source>
</reference>
<keyword evidence="4" id="KW-1185">Reference proteome</keyword>
<dbReference type="VEuPathDB" id="VectorBase:PHUM136790"/>
<keyword evidence="1" id="KW-0732">Signal</keyword>
<reference evidence="2" key="1">
    <citation type="submission" date="2007-04" db="EMBL/GenBank/DDBJ databases">
        <title>Annotation of Pediculus humanus corporis strain USDA.</title>
        <authorList>
            <person name="Kirkness E."/>
            <person name="Hannick L."/>
            <person name="Hass B."/>
            <person name="Bruggner R."/>
            <person name="Lawson D."/>
            <person name="Bidwell S."/>
            <person name="Joardar V."/>
            <person name="Caler E."/>
            <person name="Walenz B."/>
            <person name="Inman J."/>
            <person name="Schobel S."/>
            <person name="Galinsky K."/>
            <person name="Amedeo P."/>
            <person name="Strausberg R."/>
        </authorList>
    </citation>
    <scope>NUCLEOTIDE SEQUENCE</scope>
    <source>
        <strain evidence="2">USDA</strain>
    </source>
</reference>
<dbReference type="RefSeq" id="XP_002424577.1">
    <property type="nucleotide sequence ID" value="XM_002424532.1"/>
</dbReference>
<dbReference type="InterPro" id="IPR006616">
    <property type="entry name" value="DM9_repeat"/>
</dbReference>
<evidence type="ECO:0000256" key="1">
    <source>
        <dbReference type="SAM" id="SignalP"/>
    </source>
</evidence>
<dbReference type="EnsemblMetazoa" id="PHUM136790-RA">
    <property type="protein sequence ID" value="PHUM136790-PA"/>
    <property type="gene ID" value="PHUM136790"/>
</dbReference>
<accession>E0VEN3</accession>
<name>E0VEN3_PEDHC</name>
<feature type="signal peptide" evidence="1">
    <location>
        <begin position="1"/>
        <end position="19"/>
    </location>
</feature>
<dbReference type="PANTHER" id="PTHR31649">
    <property type="entry name" value="AGAP009604-PA"/>
    <property type="match status" value="1"/>
</dbReference>
<dbReference type="GeneID" id="8234254"/>
<dbReference type="Pfam" id="PF11901">
    <property type="entry name" value="DM9"/>
    <property type="match status" value="1"/>
</dbReference>
<evidence type="ECO:0000313" key="2">
    <source>
        <dbReference type="EMBL" id="EEB11839.1"/>
    </source>
</evidence>
<feature type="chain" id="PRO_5011412390" evidence="1">
    <location>
        <begin position="20"/>
        <end position="305"/>
    </location>
</feature>
<gene>
    <name evidence="3" type="primary">8234254</name>
    <name evidence="2" type="ORF">Phum_PHUM136790</name>
</gene>
<dbReference type="HOGENOM" id="CLU_913083_0_0_1"/>
<proteinExistence type="predicted"/>
<dbReference type="OrthoDB" id="428159at2759"/>
<evidence type="ECO:0000313" key="4">
    <source>
        <dbReference type="Proteomes" id="UP000009046"/>
    </source>
</evidence>
<dbReference type="InParanoid" id="E0VEN3"/>
<dbReference type="PANTHER" id="PTHR31649:SF11">
    <property type="entry name" value="PROTEIN UNZIPPED"/>
    <property type="match status" value="1"/>
</dbReference>
<protein>
    <submittedName>
        <fullName evidence="2">Protein unzipped, putative</fullName>
    </submittedName>
</protein>
<sequence length="305" mass="34965">MQKWFGFVLLLTEVYLTASDHSVQFLSTLNYGQLVTSSTLKWISAENGKIPKNSVIGATRNSQNETQGIEDKNVYICRAMHDAEWIPGQLLREEKSCYISLLGSVKSYNNYEVLQNVDNGSRLIWKDWDTYQSYPTGIVAGGTDFYIARKKLGEPDENDVSSQTDETIKSVKGYSHYVGKFNSKDSFGKMTILTEQEKEIIIGQLLIESEPVRYELNNVKYTVFRRKVKKEKKLLAFSILRNTEMRPLNVDSALAYNSTYFSYWGQGNAMLKGLDTVIRNATTGKIITEIEWGIEEEEERKDIYR</sequence>
<dbReference type="FunCoup" id="E0VEN3">
    <property type="interactions" value="132"/>
</dbReference>
<dbReference type="AlphaFoldDB" id="E0VEN3"/>
<dbReference type="Proteomes" id="UP000009046">
    <property type="component" value="Unassembled WGS sequence"/>
</dbReference>
<evidence type="ECO:0000313" key="3">
    <source>
        <dbReference type="EnsemblMetazoa" id="PHUM136790-PA"/>
    </source>
</evidence>
<dbReference type="EMBL" id="DS235093">
    <property type="protein sequence ID" value="EEB11839.1"/>
    <property type="molecule type" value="Genomic_DNA"/>
</dbReference>
<dbReference type="EMBL" id="AAZO01001580">
    <property type="status" value="NOT_ANNOTATED_CDS"/>
    <property type="molecule type" value="Genomic_DNA"/>
</dbReference>
<dbReference type="eggNOG" id="ENOG502RY58">
    <property type="taxonomic scope" value="Eukaryota"/>
</dbReference>